<evidence type="ECO:0000256" key="1">
    <source>
        <dbReference type="ARBA" id="ARBA00022450"/>
    </source>
</evidence>
<dbReference type="InterPro" id="IPR045851">
    <property type="entry name" value="AMP-bd_C_sf"/>
</dbReference>
<protein>
    <submittedName>
        <fullName evidence="7">Nonribosomal peptide synthase, putative</fullName>
    </submittedName>
</protein>
<proteinExistence type="predicted"/>
<dbReference type="Gene3D" id="3.30.300.30">
    <property type="match status" value="1"/>
</dbReference>
<dbReference type="GO" id="GO:0031177">
    <property type="term" value="F:phosphopantetheine binding"/>
    <property type="evidence" value="ECO:0007669"/>
    <property type="project" value="TreeGrafter"/>
</dbReference>
<dbReference type="InterPro" id="IPR001242">
    <property type="entry name" value="Condensation_dom"/>
</dbReference>
<evidence type="ECO:0000313" key="8">
    <source>
        <dbReference type="Proteomes" id="UP000001699"/>
    </source>
</evidence>
<gene>
    <name evidence="7" type="ORF">AFUB_075660</name>
</gene>
<dbReference type="AlphaFoldDB" id="B0Y805"/>
<dbReference type="CDD" id="cd05918">
    <property type="entry name" value="A_NRPS_SidN3_like"/>
    <property type="match status" value="1"/>
</dbReference>
<feature type="compositionally biased region" description="Low complexity" evidence="5">
    <location>
        <begin position="491"/>
        <end position="502"/>
    </location>
</feature>
<dbReference type="InterPro" id="IPR009081">
    <property type="entry name" value="PP-bd_ACP"/>
</dbReference>
<dbReference type="Gene3D" id="3.30.559.10">
    <property type="entry name" value="Chloramphenicol acetyltransferase-like domain"/>
    <property type="match status" value="1"/>
</dbReference>
<dbReference type="EMBL" id="DS499599">
    <property type="protein sequence ID" value="EDP49536.1"/>
    <property type="molecule type" value="Genomic_DNA"/>
</dbReference>
<dbReference type="Pfam" id="PF00668">
    <property type="entry name" value="Condensation"/>
    <property type="match status" value="2"/>
</dbReference>
<dbReference type="Gene3D" id="3.40.50.12780">
    <property type="entry name" value="N-terminal domain of ligase-like"/>
    <property type="match status" value="1"/>
</dbReference>
<dbReference type="GO" id="GO:0005737">
    <property type="term" value="C:cytoplasm"/>
    <property type="evidence" value="ECO:0007669"/>
    <property type="project" value="TreeGrafter"/>
</dbReference>
<dbReference type="Pfam" id="PF00550">
    <property type="entry name" value="PP-binding"/>
    <property type="match status" value="1"/>
</dbReference>
<dbReference type="PANTHER" id="PTHR45527">
    <property type="entry name" value="NONRIBOSOMAL PEPTIDE SYNTHETASE"/>
    <property type="match status" value="1"/>
</dbReference>
<dbReference type="InterPro" id="IPR000873">
    <property type="entry name" value="AMP-dep_synth/lig_dom"/>
</dbReference>
<dbReference type="GO" id="GO:0016874">
    <property type="term" value="F:ligase activity"/>
    <property type="evidence" value="ECO:0007669"/>
    <property type="project" value="UniProtKB-KW"/>
</dbReference>
<dbReference type="OrthoDB" id="416786at2759"/>
<evidence type="ECO:0000259" key="6">
    <source>
        <dbReference type="PROSITE" id="PS50075"/>
    </source>
</evidence>
<dbReference type="GO" id="GO:0043041">
    <property type="term" value="P:amino acid activation for nonribosomal peptide biosynthetic process"/>
    <property type="evidence" value="ECO:0007669"/>
    <property type="project" value="TreeGrafter"/>
</dbReference>
<evidence type="ECO:0000256" key="3">
    <source>
        <dbReference type="ARBA" id="ARBA00022598"/>
    </source>
</evidence>
<organism evidence="7 8">
    <name type="scientific">Aspergillus fumigatus (strain CBS 144.89 / FGSC A1163 / CEA10)</name>
    <name type="common">Neosartorya fumigata</name>
    <dbReference type="NCBI Taxonomy" id="451804"/>
    <lineage>
        <taxon>Eukaryota</taxon>
        <taxon>Fungi</taxon>
        <taxon>Dikarya</taxon>
        <taxon>Ascomycota</taxon>
        <taxon>Pezizomycotina</taxon>
        <taxon>Eurotiomycetes</taxon>
        <taxon>Eurotiomycetidae</taxon>
        <taxon>Eurotiales</taxon>
        <taxon>Aspergillaceae</taxon>
        <taxon>Aspergillus</taxon>
        <taxon>Aspergillus subgen. Fumigati</taxon>
    </lineage>
</organism>
<dbReference type="FunFam" id="3.30.300.30:FF:000015">
    <property type="entry name" value="Nonribosomal peptide synthase SidD"/>
    <property type="match status" value="1"/>
</dbReference>
<accession>B0Y805</accession>
<keyword evidence="3" id="KW-0436">Ligase</keyword>
<keyword evidence="1" id="KW-0596">Phosphopantetheine</keyword>
<dbReference type="Proteomes" id="UP000001699">
    <property type="component" value="Unassembled WGS sequence"/>
</dbReference>
<feature type="region of interest" description="Disordered" evidence="5">
    <location>
        <begin position="485"/>
        <end position="507"/>
    </location>
</feature>
<dbReference type="InterPro" id="IPR020845">
    <property type="entry name" value="AMP-binding_CS"/>
</dbReference>
<evidence type="ECO:0000256" key="4">
    <source>
        <dbReference type="ARBA" id="ARBA00022737"/>
    </source>
</evidence>
<dbReference type="Pfam" id="PF00501">
    <property type="entry name" value="AMP-binding"/>
    <property type="match status" value="1"/>
</dbReference>
<dbReference type="InterPro" id="IPR036736">
    <property type="entry name" value="ACP-like_sf"/>
</dbReference>
<evidence type="ECO:0000256" key="5">
    <source>
        <dbReference type="SAM" id="MobiDB-lite"/>
    </source>
</evidence>
<dbReference type="FunFam" id="3.40.50.12780:FF:000110">
    <property type="entry name" value="Nonribosomal peptide synthase, putative"/>
    <property type="match status" value="1"/>
</dbReference>
<dbReference type="CDD" id="cd19534">
    <property type="entry name" value="E_NRPS"/>
    <property type="match status" value="1"/>
</dbReference>
<reference evidence="7 8" key="1">
    <citation type="journal article" date="2008" name="PLoS Genet.">
        <title>Genomic islands in the pathogenic filamentous fungus Aspergillus fumigatus.</title>
        <authorList>
            <person name="Fedorova N.D."/>
            <person name="Khaldi N."/>
            <person name="Joardar V.S."/>
            <person name="Maiti R."/>
            <person name="Amedeo P."/>
            <person name="Anderson M.J."/>
            <person name="Crabtree J."/>
            <person name="Silva J.C."/>
            <person name="Badger J.H."/>
            <person name="Albarraq A."/>
            <person name="Angiuoli S."/>
            <person name="Bussey H."/>
            <person name="Bowyer P."/>
            <person name="Cotty P.J."/>
            <person name="Dyer P.S."/>
            <person name="Egan A."/>
            <person name="Galens K."/>
            <person name="Fraser-Liggett C.M."/>
            <person name="Haas B.J."/>
            <person name="Inman J.M."/>
            <person name="Kent R."/>
            <person name="Lemieux S."/>
            <person name="Malavazi I."/>
            <person name="Orvis J."/>
            <person name="Roemer T."/>
            <person name="Ronning C.M."/>
            <person name="Sundaram J.P."/>
            <person name="Sutton G."/>
            <person name="Turner G."/>
            <person name="Venter J.C."/>
            <person name="White O.R."/>
            <person name="Whitty B.R."/>
            <person name="Youngman P."/>
            <person name="Wolfe K.H."/>
            <person name="Goldman G.H."/>
            <person name="Wortman J.R."/>
            <person name="Jiang B."/>
            <person name="Denning D.W."/>
            <person name="Nierman W.C."/>
        </authorList>
    </citation>
    <scope>NUCLEOTIDE SEQUENCE [LARGE SCALE GENOMIC DNA]</scope>
    <source>
        <strain evidence="8">CBS 144.89 / FGSC A1163 / CEA10</strain>
    </source>
</reference>
<dbReference type="InterPro" id="IPR042099">
    <property type="entry name" value="ANL_N_sf"/>
</dbReference>
<dbReference type="FunFam" id="1.10.1200.10:FF:000005">
    <property type="entry name" value="Nonribosomal peptide synthetase 1"/>
    <property type="match status" value="1"/>
</dbReference>
<dbReference type="PhylomeDB" id="B0Y805"/>
<dbReference type="HOGENOM" id="CLU_000022_60_3_1"/>
<keyword evidence="4" id="KW-0677">Repeat</keyword>
<dbReference type="SUPFAM" id="SSF56801">
    <property type="entry name" value="Acetyl-CoA synthetase-like"/>
    <property type="match status" value="1"/>
</dbReference>
<dbReference type="InterPro" id="IPR006162">
    <property type="entry name" value="Ppantetheine_attach_site"/>
</dbReference>
<dbReference type="PROSITE" id="PS00455">
    <property type="entry name" value="AMP_BINDING"/>
    <property type="match status" value="1"/>
</dbReference>
<dbReference type="PANTHER" id="PTHR45527:SF12">
    <property type="entry name" value="NONRIBOSOMAL PEPTIDE SYNTHETASE IVOA"/>
    <property type="match status" value="1"/>
</dbReference>
<dbReference type="VEuPathDB" id="FungiDB:AFUB_075660"/>
<evidence type="ECO:0000256" key="2">
    <source>
        <dbReference type="ARBA" id="ARBA00022553"/>
    </source>
</evidence>
<sequence length="1135" mass="125704">MPRSTPVASEQVDFVMKLLGNTTKQITTATYIKLAWAVVISCNTGSNDTVFGITVNGRGAPIDGAGEMTGATIATIPQHGCILRVWSLPRMPAGMISRERVQRLLQHLELVLQDLMADPSCKVGDLPRMSRQEWDQIQRWSGTLPPVSRQCVHEIVNQRSLQFPNACAVSAPDGDLSYAELIRSANAVAAELLVHGVERGNYIPVLFEKCKWSPVAMLGVLKAGAAFVLLDSSYPPQRLHTICGGLKTQIILCSKDMYARAASLGPTAIAIHENAAFLADIPDVTFPVVSPENAAYVVFTSGSTGTPKGAVIDHQSYCSGALAHNRAHVLGRNSRVLQYASYAFDVSIMETLSTLMAGGCVCILSDLERHDHFANSVQRLAVTHAFLTPSTARLLMQRELPSLCVLVLGGEAMSLADRSYWMSRVRLMNEYGIAECSVASTIREVSHVEQKDIGFPMGVVAWVVDQNDHEKLVAIGATGELLLEGPSPPVGRSSSNRAGSGRCAMGSQAGSYKTGDLVRYNEDGSLSFISRKDSQIKIRGQRFELEEVEQHLRRIDEIQEATTVVAAPSDRPKQPYLVAFIVPRARESFCVCSARALIPHPTEEFRLQAATIQTKLHSILPAHMVPSIYLPVNRMPKTSSDKVDRCRLKEEVGKWSWSDLRAYSVSSMSHRAPSNRVEQDLQRVWEQILGILLDSVGVEDSFFHLGGDSIIAMQVVAEARSRGLDHSVQDINQLKTIKAIANKIGDVQRAAIKLVQNHAMLRARYVRQKDGAWKQFFTGYTEQCFRFSVHQVKSAQEMRQIIGESQTSLNPEHGPVFTVDLFHHGGEQSLLMIGHHLVLDLVSWRIILADMEAMILDPQHQPHLTMSFQTWAHLQAEYGTRHLEPPPGQQPCSIDEPSMRQFWGAENNANTGGDSKTRLIRMNDDLTRKLFGPSSQALDVEPVELLHAAILFSFVNTFPQRPALVIFGEAHGRETWDSSVDVTRTIGWFTTLWPVVAQVNPSDSLETVARTVRQARRAMDMHGWTHFTSVYHNTRQTKRSAGAHLMEITFNYAGKFQQVEQDGSLSRMEPMAKQNLFDGAAELGRWAMLEINSVILNGLLEFHVPYNRGTDEARVLTPWMDNLVKCLEGLASGFA</sequence>
<name>B0Y805_ASPFC</name>
<dbReference type="PROSITE" id="PS00012">
    <property type="entry name" value="PHOSPHOPANTETHEINE"/>
    <property type="match status" value="1"/>
</dbReference>
<dbReference type="SUPFAM" id="SSF52777">
    <property type="entry name" value="CoA-dependent acyltransferases"/>
    <property type="match status" value="3"/>
</dbReference>
<evidence type="ECO:0000313" key="7">
    <source>
        <dbReference type="EMBL" id="EDP49536.1"/>
    </source>
</evidence>
<keyword evidence="8" id="KW-1185">Reference proteome</keyword>
<dbReference type="FunFam" id="3.30.559.30:FF:000002">
    <property type="entry name" value="Nonribosomal peptide synthase Pes1"/>
    <property type="match status" value="1"/>
</dbReference>
<dbReference type="Gene3D" id="1.10.1200.10">
    <property type="entry name" value="ACP-like"/>
    <property type="match status" value="1"/>
</dbReference>
<feature type="domain" description="Carrier" evidence="6">
    <location>
        <begin position="672"/>
        <end position="748"/>
    </location>
</feature>
<dbReference type="SUPFAM" id="SSF47336">
    <property type="entry name" value="ACP-like"/>
    <property type="match status" value="1"/>
</dbReference>
<keyword evidence="2" id="KW-0597">Phosphoprotein</keyword>
<dbReference type="PROSITE" id="PS50075">
    <property type="entry name" value="CARRIER"/>
    <property type="match status" value="1"/>
</dbReference>
<dbReference type="Gene3D" id="3.30.559.30">
    <property type="entry name" value="Nonribosomal peptide synthetase, condensation domain"/>
    <property type="match status" value="2"/>
</dbReference>
<dbReference type="InterPro" id="IPR023213">
    <property type="entry name" value="CAT-like_dom_sf"/>
</dbReference>
<dbReference type="GO" id="GO:0044550">
    <property type="term" value="P:secondary metabolite biosynthetic process"/>
    <property type="evidence" value="ECO:0007669"/>
    <property type="project" value="TreeGrafter"/>
</dbReference>